<dbReference type="SUPFAM" id="SSF48452">
    <property type="entry name" value="TPR-like"/>
    <property type="match status" value="1"/>
</dbReference>
<dbReference type="SUPFAM" id="SSF46894">
    <property type="entry name" value="C-terminal effector domain of the bipartite response regulators"/>
    <property type="match status" value="1"/>
</dbReference>
<evidence type="ECO:0000256" key="1">
    <source>
        <dbReference type="ARBA" id="ARBA00023125"/>
    </source>
</evidence>
<dbReference type="GO" id="GO:0000160">
    <property type="term" value="P:phosphorelay signal transduction system"/>
    <property type="evidence" value="ECO:0007669"/>
    <property type="project" value="InterPro"/>
</dbReference>
<keyword evidence="2" id="KW-0802">TPR repeat</keyword>
<dbReference type="PANTHER" id="PTHR12558">
    <property type="entry name" value="CELL DIVISION CYCLE 16,23,27"/>
    <property type="match status" value="1"/>
</dbReference>
<feature type="region of interest" description="Disordered" evidence="4">
    <location>
        <begin position="152"/>
        <end position="177"/>
    </location>
</feature>
<dbReference type="InterPro" id="IPR019734">
    <property type="entry name" value="TPR_rpt"/>
</dbReference>
<dbReference type="InterPro" id="IPR036388">
    <property type="entry name" value="WH-like_DNA-bd_sf"/>
</dbReference>
<sequence length="837" mass="91928">MIVDRDNNRDGSHLMRWREAMSVQEGGDVPQSLPGRELLAGFSVGEWRVEPLSGCFKRGDNRVHVEPKVMDVLICLASARGDVVTREQLLERVWTGLVVSEEVLTRAVSELRTLLGDTHRERRYVRTIPKRGYALIADVRPAPACDNPGAARQIAGHEDMPPDHPVTPTEEREPAPAGSVSVHRRWPVLAAAAAVLLAVVFALHDSGGDGALAKVFTNAGGADDGSAATATAEPPTLAVMPFINLSGQADEVFLSEGLSEDIRNALISVPGIKVVARTSSQAFKDQALDVREIGRRLGVASLVEGTVRIQNGNARITIQLTNTSSGFPIWSQSYDRAIDNVFSVQREISEAVVGRVAPQLAPRLPQQDIRNQDAHNLYLLGRHFWHQRTPEGIKKALEKFSQAVAIDPQSAMGYSGLADAYLFSVLYADMDHGQALTLAQENASRALALDPNLAAAHASQGLIYEYQMQFQLARESFDRSVTLNPSNTMARMWLGNVLLSLDEVTAAYQQYQQALEIDPLHPVIKQNFLEVLIVMGRYDEAIRLADQMYQTSGEERLLKISLRALAQAGRYDELLRFAVRYNFSKAYERSATATVADALINLQRFKEAELLLGQRGEPATDDHWAFWKENVYLRARLALAQRDSEALRGVIASVDSGADGAVGGRHRSAACARARMSYWSGIADYMDADFARAVERFGAARAGGFLSCHFDEDTRISLLIYLGDSQNLIGDSAAGAATLRRAQQRLDRAVNKGWGHTSVRTSQIALNMIDNDIAALAVLSTSLQREGVQPWSNLISHPIFDRHLQRHSVAALLTPFKEKFLATRASSTNVKLAKFGL</sequence>
<dbReference type="OrthoDB" id="1971692at2"/>
<evidence type="ECO:0000313" key="6">
    <source>
        <dbReference type="EMBL" id="TQV84095.1"/>
    </source>
</evidence>
<dbReference type="AlphaFoldDB" id="A0A545U3P3"/>
<dbReference type="Pfam" id="PF00486">
    <property type="entry name" value="Trans_reg_C"/>
    <property type="match status" value="1"/>
</dbReference>
<dbReference type="InterPro" id="IPR016032">
    <property type="entry name" value="Sig_transdc_resp-reg_C-effctor"/>
</dbReference>
<dbReference type="PROSITE" id="PS51755">
    <property type="entry name" value="OMPR_PHOB"/>
    <property type="match status" value="1"/>
</dbReference>
<evidence type="ECO:0000256" key="4">
    <source>
        <dbReference type="SAM" id="MobiDB-lite"/>
    </source>
</evidence>
<dbReference type="CDD" id="cd00383">
    <property type="entry name" value="trans_reg_C"/>
    <property type="match status" value="1"/>
</dbReference>
<reference evidence="6 7" key="1">
    <citation type="submission" date="2019-06" db="EMBL/GenBank/DDBJ databases">
        <title>Whole genome sequence for Cellvibrionaceae sp. R142.</title>
        <authorList>
            <person name="Wang G."/>
        </authorList>
    </citation>
    <scope>NUCLEOTIDE SEQUENCE [LARGE SCALE GENOMIC DNA]</scope>
    <source>
        <strain evidence="6 7">R142</strain>
    </source>
</reference>
<accession>A0A545U3P3</accession>
<proteinExistence type="predicted"/>
<comment type="caution">
    <text evidence="6">The sequence shown here is derived from an EMBL/GenBank/DDBJ whole genome shotgun (WGS) entry which is preliminary data.</text>
</comment>
<dbReference type="PROSITE" id="PS50005">
    <property type="entry name" value="TPR"/>
    <property type="match status" value="2"/>
</dbReference>
<dbReference type="SMART" id="SM00862">
    <property type="entry name" value="Trans_reg_C"/>
    <property type="match status" value="1"/>
</dbReference>
<dbReference type="Proteomes" id="UP000319732">
    <property type="component" value="Unassembled WGS sequence"/>
</dbReference>
<feature type="DNA-binding region" description="OmpR/PhoB-type" evidence="3">
    <location>
        <begin position="39"/>
        <end position="137"/>
    </location>
</feature>
<feature type="repeat" description="TPR" evidence="2">
    <location>
        <begin position="488"/>
        <end position="521"/>
    </location>
</feature>
<protein>
    <recommendedName>
        <fullName evidence="5">OmpR/PhoB-type domain-containing protein</fullName>
    </recommendedName>
</protein>
<evidence type="ECO:0000259" key="5">
    <source>
        <dbReference type="PROSITE" id="PS51755"/>
    </source>
</evidence>
<evidence type="ECO:0000313" key="7">
    <source>
        <dbReference type="Proteomes" id="UP000319732"/>
    </source>
</evidence>
<dbReference type="GO" id="GO:0006355">
    <property type="term" value="P:regulation of DNA-templated transcription"/>
    <property type="evidence" value="ECO:0007669"/>
    <property type="project" value="InterPro"/>
</dbReference>
<dbReference type="PANTHER" id="PTHR12558:SF13">
    <property type="entry name" value="CELL DIVISION CYCLE PROTEIN 27 HOMOLOG"/>
    <property type="match status" value="1"/>
</dbReference>
<dbReference type="PROSITE" id="PS50007">
    <property type="entry name" value="PIPLC_X_DOMAIN"/>
    <property type="match status" value="1"/>
</dbReference>
<dbReference type="InterPro" id="IPR011990">
    <property type="entry name" value="TPR-like_helical_dom_sf"/>
</dbReference>
<keyword evidence="7" id="KW-1185">Reference proteome</keyword>
<feature type="domain" description="OmpR/PhoB-type" evidence="5">
    <location>
        <begin position="39"/>
        <end position="137"/>
    </location>
</feature>
<dbReference type="InterPro" id="IPR001867">
    <property type="entry name" value="OmpR/PhoB-type_DNA-bd"/>
</dbReference>
<gene>
    <name evidence="6" type="ORF">FKG94_05360</name>
</gene>
<evidence type="ECO:0000256" key="2">
    <source>
        <dbReference type="PROSITE-ProRule" id="PRU00339"/>
    </source>
</evidence>
<dbReference type="Pfam" id="PF13181">
    <property type="entry name" value="TPR_8"/>
    <property type="match status" value="1"/>
</dbReference>
<organism evidence="6 7">
    <name type="scientific">Exilibacterium tricleocarpae</name>
    <dbReference type="NCBI Taxonomy" id="2591008"/>
    <lineage>
        <taxon>Bacteria</taxon>
        <taxon>Pseudomonadati</taxon>
        <taxon>Pseudomonadota</taxon>
        <taxon>Gammaproteobacteria</taxon>
        <taxon>Cellvibrionales</taxon>
        <taxon>Cellvibrionaceae</taxon>
        <taxon>Exilibacterium</taxon>
    </lineage>
</organism>
<feature type="repeat" description="TPR" evidence="2">
    <location>
        <begin position="454"/>
        <end position="487"/>
    </location>
</feature>
<name>A0A545U3P3_9GAMM</name>
<evidence type="ECO:0000256" key="3">
    <source>
        <dbReference type="PROSITE-ProRule" id="PRU01091"/>
    </source>
</evidence>
<keyword evidence="1 3" id="KW-0238">DNA-binding</keyword>
<dbReference type="Gene3D" id="1.25.40.10">
    <property type="entry name" value="Tetratricopeptide repeat domain"/>
    <property type="match status" value="1"/>
</dbReference>
<dbReference type="Gene3D" id="1.10.10.10">
    <property type="entry name" value="Winged helix-like DNA-binding domain superfamily/Winged helix DNA-binding domain"/>
    <property type="match status" value="1"/>
</dbReference>
<dbReference type="EMBL" id="VHSG01000006">
    <property type="protein sequence ID" value="TQV84095.1"/>
    <property type="molecule type" value="Genomic_DNA"/>
</dbReference>
<dbReference type="Gene3D" id="3.40.50.10070">
    <property type="entry name" value="TolB, N-terminal domain"/>
    <property type="match status" value="1"/>
</dbReference>
<dbReference type="GO" id="GO:0003677">
    <property type="term" value="F:DNA binding"/>
    <property type="evidence" value="ECO:0007669"/>
    <property type="project" value="UniProtKB-UniRule"/>
</dbReference>
<dbReference type="SMART" id="SM00028">
    <property type="entry name" value="TPR"/>
    <property type="match status" value="2"/>
</dbReference>